<evidence type="ECO:0000256" key="9">
    <source>
        <dbReference type="ARBA" id="ARBA00022763"/>
    </source>
</evidence>
<dbReference type="Pfam" id="PF00817">
    <property type="entry name" value="IMS"/>
    <property type="match status" value="1"/>
</dbReference>
<comment type="caution">
    <text evidence="18">The sequence shown here is derived from an EMBL/GenBank/DDBJ whole genome shotgun (WGS) entry which is preliminary data.</text>
</comment>
<feature type="domain" description="UmuC" evidence="17">
    <location>
        <begin position="2"/>
        <end position="189"/>
    </location>
</feature>
<feature type="active site" evidence="15">
    <location>
        <position position="108"/>
    </location>
</feature>
<keyword evidence="3 15" id="KW-0515">Mutator protein</keyword>
<protein>
    <recommendedName>
        <fullName evidence="15">DNA polymerase IV</fullName>
        <shortName evidence="15">Pol IV</shortName>
        <ecNumber evidence="15">2.7.7.7</ecNumber>
    </recommendedName>
</protein>
<keyword evidence="5 15" id="KW-0808">Transferase</keyword>
<evidence type="ECO:0000256" key="14">
    <source>
        <dbReference type="ARBA" id="ARBA00049244"/>
    </source>
</evidence>
<dbReference type="Gene3D" id="3.40.1170.60">
    <property type="match status" value="1"/>
</dbReference>
<evidence type="ECO:0000256" key="8">
    <source>
        <dbReference type="ARBA" id="ARBA00022723"/>
    </source>
</evidence>
<evidence type="ECO:0000256" key="12">
    <source>
        <dbReference type="ARBA" id="ARBA00023125"/>
    </source>
</evidence>
<dbReference type="SUPFAM" id="SSF56672">
    <property type="entry name" value="DNA/RNA polymerases"/>
    <property type="match status" value="1"/>
</dbReference>
<evidence type="ECO:0000313" key="18">
    <source>
        <dbReference type="EMBL" id="MEQ2411776.1"/>
    </source>
</evidence>
<keyword evidence="13 15" id="KW-0234">DNA repair</keyword>
<dbReference type="SUPFAM" id="SSF100879">
    <property type="entry name" value="Lesion bypass DNA polymerase (Y-family), little finger domain"/>
    <property type="match status" value="1"/>
</dbReference>
<feature type="compositionally biased region" description="Basic and acidic residues" evidence="16">
    <location>
        <begin position="402"/>
        <end position="418"/>
    </location>
</feature>
<keyword evidence="8 15" id="KW-0479">Metal-binding</keyword>
<comment type="function">
    <text evidence="15">Poorly processive, error-prone DNA polymerase involved in untargeted mutagenesis. Copies undamaged DNA at stalled replication forks, which arise in vivo from mismatched or misaligned primer ends. These misaligned primers can be extended by PolIV. Exhibits no 3'-5' exonuclease (proofreading) activity. May be involved in translesional synthesis, in conjunction with the beta clamp from PolIII.</text>
</comment>
<name>A0ABV1CJE5_9FIRM</name>
<keyword evidence="4 15" id="KW-0963">Cytoplasm</keyword>
<evidence type="ECO:0000256" key="1">
    <source>
        <dbReference type="ARBA" id="ARBA00004496"/>
    </source>
</evidence>
<dbReference type="Gene3D" id="3.30.1490.100">
    <property type="entry name" value="DNA polymerase, Y-family, little finger domain"/>
    <property type="match status" value="1"/>
</dbReference>
<dbReference type="InterPro" id="IPR001126">
    <property type="entry name" value="UmuC"/>
</dbReference>
<dbReference type="InterPro" id="IPR043128">
    <property type="entry name" value="Rev_trsase/Diguanyl_cyclase"/>
</dbReference>
<dbReference type="InterPro" id="IPR036775">
    <property type="entry name" value="DNA_pol_Y-fam_lit_finger_sf"/>
</dbReference>
<comment type="similarity">
    <text evidence="2 15">Belongs to the DNA polymerase type-Y family.</text>
</comment>
<dbReference type="Pfam" id="PF11799">
    <property type="entry name" value="IMS_C"/>
    <property type="match status" value="1"/>
</dbReference>
<feature type="binding site" evidence="15">
    <location>
        <position position="107"/>
    </location>
    <ligand>
        <name>Mg(2+)</name>
        <dbReference type="ChEBI" id="CHEBI:18420"/>
    </ligand>
</feature>
<dbReference type="Gene3D" id="1.10.150.20">
    <property type="entry name" value="5' to 3' exonuclease, C-terminal subdomain"/>
    <property type="match status" value="1"/>
</dbReference>
<keyword evidence="11 15" id="KW-0239">DNA-directed DNA polymerase</keyword>
<dbReference type="PANTHER" id="PTHR11076">
    <property type="entry name" value="DNA REPAIR POLYMERASE UMUC / TRANSFERASE FAMILY MEMBER"/>
    <property type="match status" value="1"/>
</dbReference>
<keyword evidence="6 15" id="KW-0548">Nucleotidyltransferase</keyword>
<dbReference type="InterPro" id="IPR043502">
    <property type="entry name" value="DNA/RNA_pol_sf"/>
</dbReference>
<dbReference type="CDD" id="cd03586">
    <property type="entry name" value="PolY_Pol_IV_kappa"/>
    <property type="match status" value="1"/>
</dbReference>
<feature type="region of interest" description="Disordered" evidence="16">
    <location>
        <begin position="389"/>
        <end position="418"/>
    </location>
</feature>
<dbReference type="GO" id="GO:0003887">
    <property type="term" value="F:DNA-directed DNA polymerase activity"/>
    <property type="evidence" value="ECO:0007669"/>
    <property type="project" value="UniProtKB-EC"/>
</dbReference>
<keyword evidence="10 15" id="KW-0460">Magnesium</keyword>
<evidence type="ECO:0000256" key="13">
    <source>
        <dbReference type="ARBA" id="ARBA00023204"/>
    </source>
</evidence>
<dbReference type="InterPro" id="IPR022880">
    <property type="entry name" value="DNApol_IV"/>
</dbReference>
<evidence type="ECO:0000256" key="16">
    <source>
        <dbReference type="SAM" id="MobiDB-lite"/>
    </source>
</evidence>
<reference evidence="18 19" key="1">
    <citation type="submission" date="2024-04" db="EMBL/GenBank/DDBJ databases">
        <title>Human intestinal bacterial collection.</title>
        <authorList>
            <person name="Pauvert C."/>
            <person name="Hitch T.C.A."/>
            <person name="Clavel T."/>
        </authorList>
    </citation>
    <scope>NUCLEOTIDE SEQUENCE [LARGE SCALE GENOMIC DNA]</scope>
    <source>
        <strain evidence="18 19">CLA-AA-H161</strain>
    </source>
</reference>
<keyword evidence="12 15" id="KW-0238">DNA-binding</keyword>
<dbReference type="Proteomes" id="UP001470752">
    <property type="component" value="Unassembled WGS sequence"/>
</dbReference>
<dbReference type="EC" id="2.7.7.7" evidence="15"/>
<keyword evidence="19" id="KW-1185">Reference proteome</keyword>
<dbReference type="RefSeq" id="WP_349082328.1">
    <property type="nucleotide sequence ID" value="NZ_JBBNFW010000085.1"/>
</dbReference>
<comment type="catalytic activity">
    <reaction evidence="14 15">
        <text>DNA(n) + a 2'-deoxyribonucleoside 5'-triphosphate = DNA(n+1) + diphosphate</text>
        <dbReference type="Rhea" id="RHEA:22508"/>
        <dbReference type="Rhea" id="RHEA-COMP:17339"/>
        <dbReference type="Rhea" id="RHEA-COMP:17340"/>
        <dbReference type="ChEBI" id="CHEBI:33019"/>
        <dbReference type="ChEBI" id="CHEBI:61560"/>
        <dbReference type="ChEBI" id="CHEBI:173112"/>
        <dbReference type="EC" id="2.7.7.7"/>
    </reaction>
</comment>
<evidence type="ECO:0000256" key="7">
    <source>
        <dbReference type="ARBA" id="ARBA00022705"/>
    </source>
</evidence>
<dbReference type="PROSITE" id="PS50173">
    <property type="entry name" value="UMUC"/>
    <property type="match status" value="1"/>
</dbReference>
<comment type="subcellular location">
    <subcellularLocation>
        <location evidence="1 15">Cytoplasm</location>
    </subcellularLocation>
</comment>
<evidence type="ECO:0000259" key="17">
    <source>
        <dbReference type="PROSITE" id="PS50173"/>
    </source>
</evidence>
<evidence type="ECO:0000256" key="2">
    <source>
        <dbReference type="ARBA" id="ARBA00010945"/>
    </source>
</evidence>
<keyword evidence="7 15" id="KW-0235">DNA replication</keyword>
<accession>A0ABV1CJE5</accession>
<dbReference type="Gene3D" id="3.30.70.270">
    <property type="match status" value="1"/>
</dbReference>
<organism evidence="18 19">
    <name type="scientific">Blautia acetigignens</name>
    <dbReference type="NCBI Taxonomy" id="2981783"/>
    <lineage>
        <taxon>Bacteria</taxon>
        <taxon>Bacillati</taxon>
        <taxon>Bacillota</taxon>
        <taxon>Clostridia</taxon>
        <taxon>Lachnospirales</taxon>
        <taxon>Lachnospiraceae</taxon>
        <taxon>Blautia</taxon>
    </lineage>
</organism>
<evidence type="ECO:0000313" key="19">
    <source>
        <dbReference type="Proteomes" id="UP001470752"/>
    </source>
</evidence>
<dbReference type="PANTHER" id="PTHR11076:SF33">
    <property type="entry name" value="DNA POLYMERASE KAPPA"/>
    <property type="match status" value="1"/>
</dbReference>
<gene>
    <name evidence="15" type="primary">dinB</name>
    <name evidence="18" type="ORF">AAAX94_01770</name>
</gene>
<evidence type="ECO:0000256" key="6">
    <source>
        <dbReference type="ARBA" id="ARBA00022695"/>
    </source>
</evidence>
<dbReference type="Pfam" id="PF21999">
    <property type="entry name" value="IMS_HHH_1"/>
    <property type="match status" value="1"/>
</dbReference>
<evidence type="ECO:0000256" key="4">
    <source>
        <dbReference type="ARBA" id="ARBA00022490"/>
    </source>
</evidence>
<dbReference type="InterPro" id="IPR017961">
    <property type="entry name" value="DNA_pol_Y-fam_little_finger"/>
</dbReference>
<dbReference type="InterPro" id="IPR050116">
    <property type="entry name" value="DNA_polymerase-Y"/>
</dbReference>
<feature type="site" description="Substrate discrimination" evidence="15">
    <location>
        <position position="11"/>
    </location>
</feature>
<proteinExistence type="inferred from homology"/>
<dbReference type="HAMAP" id="MF_01113">
    <property type="entry name" value="DNApol_IV"/>
    <property type="match status" value="1"/>
</dbReference>
<dbReference type="EMBL" id="JBBNFW010000085">
    <property type="protein sequence ID" value="MEQ2411776.1"/>
    <property type="molecule type" value="Genomic_DNA"/>
</dbReference>
<feature type="binding site" evidence="15">
    <location>
        <position position="6"/>
    </location>
    <ligand>
        <name>Mg(2+)</name>
        <dbReference type="ChEBI" id="CHEBI:18420"/>
    </ligand>
</feature>
<evidence type="ECO:0000256" key="3">
    <source>
        <dbReference type="ARBA" id="ARBA00022457"/>
    </source>
</evidence>
<evidence type="ECO:0000256" key="15">
    <source>
        <dbReference type="HAMAP-Rule" id="MF_01113"/>
    </source>
</evidence>
<comment type="cofactor">
    <cofactor evidence="15">
        <name>Mg(2+)</name>
        <dbReference type="ChEBI" id="CHEBI:18420"/>
    </cofactor>
    <text evidence="15">Binds 2 magnesium ions per subunit.</text>
</comment>
<sequence>MIFHVDVNSAFLSWEAAKRVKEGLPDLREIPSVVGGDPKKRTGIVVAKSIPAKKYGIQTGEPMAMALRKCPNLVVVPSDFRLYTENSLAFKAICRDYAPVVESFSIDEVFLDMTGTSLIYPDPIATAHEIKDKIHAELGFTVNVGISTNKLLAKMASDFEKPDKVHTLFPEEIPVKMWPLPIRDLLFLGKASEKRLQDFGIHTIGELAREKESAIQALLGEKTGHQLYQYARGIDNSPVLAQAEESKGFSVEKTFNDDIVSVEQVLPILLEQCDIVATRMRRKGKKCSCISVTFRTLDFKNRSHQTSLSSATDVTDEIYENARRLFLEFWKGQPLRLIGVALTGLTDESFEQMSLFEDTKKKERRQKLDAALDAIRMKFGNDKITRASIMNSNTGMGRKAKAQMENETQKRNKTDKKD</sequence>
<evidence type="ECO:0000256" key="10">
    <source>
        <dbReference type="ARBA" id="ARBA00022842"/>
    </source>
</evidence>
<evidence type="ECO:0000256" key="11">
    <source>
        <dbReference type="ARBA" id="ARBA00022932"/>
    </source>
</evidence>
<dbReference type="InterPro" id="IPR053848">
    <property type="entry name" value="IMS_HHH_1"/>
</dbReference>
<keyword evidence="9 15" id="KW-0227">DNA damage</keyword>
<comment type="subunit">
    <text evidence="15">Monomer.</text>
</comment>
<evidence type="ECO:0000256" key="5">
    <source>
        <dbReference type="ARBA" id="ARBA00022679"/>
    </source>
</evidence>